<evidence type="ECO:0000313" key="2">
    <source>
        <dbReference type="Proteomes" id="UP000276215"/>
    </source>
</evidence>
<dbReference type="OrthoDB" id="76567at2759"/>
<dbReference type="EMBL" id="ML120366">
    <property type="protein sequence ID" value="RPB02755.1"/>
    <property type="molecule type" value="Genomic_DNA"/>
</dbReference>
<gene>
    <name evidence="1" type="ORF">L873DRAFT_365333</name>
</gene>
<sequence length="200" mass="22483">MPTALHESPADWMYRQVHSWTLAGLLSLENIDQLEFSGKTVEEFCIPFVDHGKVADFAIFPYIDGDINGDTSWYPSIVLETGLSESRHRLREDCALWMVGAAGAVKVLLAVKIFAPTVNGRVKVTLTIFRNLQSTSCDFSEFDIFPVPYPHPTNPVITIHEMYAGYVPAGFDSGTCLPLDLEPLRWRLRKKILEQGWLPA</sequence>
<name>A0A3N4K9X3_9PEZI</name>
<reference evidence="1 2" key="1">
    <citation type="journal article" date="2018" name="Nat. Ecol. Evol.">
        <title>Pezizomycetes genomes reveal the molecular basis of ectomycorrhizal truffle lifestyle.</title>
        <authorList>
            <person name="Murat C."/>
            <person name="Payen T."/>
            <person name="Noel B."/>
            <person name="Kuo A."/>
            <person name="Morin E."/>
            <person name="Chen J."/>
            <person name="Kohler A."/>
            <person name="Krizsan K."/>
            <person name="Balestrini R."/>
            <person name="Da Silva C."/>
            <person name="Montanini B."/>
            <person name="Hainaut M."/>
            <person name="Levati E."/>
            <person name="Barry K.W."/>
            <person name="Belfiori B."/>
            <person name="Cichocki N."/>
            <person name="Clum A."/>
            <person name="Dockter R.B."/>
            <person name="Fauchery L."/>
            <person name="Guy J."/>
            <person name="Iotti M."/>
            <person name="Le Tacon F."/>
            <person name="Lindquist E.A."/>
            <person name="Lipzen A."/>
            <person name="Malagnac F."/>
            <person name="Mello A."/>
            <person name="Molinier V."/>
            <person name="Miyauchi S."/>
            <person name="Poulain J."/>
            <person name="Riccioni C."/>
            <person name="Rubini A."/>
            <person name="Sitrit Y."/>
            <person name="Splivallo R."/>
            <person name="Traeger S."/>
            <person name="Wang M."/>
            <person name="Zifcakova L."/>
            <person name="Wipf D."/>
            <person name="Zambonelli A."/>
            <person name="Paolocci F."/>
            <person name="Nowrousian M."/>
            <person name="Ottonello S."/>
            <person name="Baldrian P."/>
            <person name="Spatafora J.W."/>
            <person name="Henrissat B."/>
            <person name="Nagy L.G."/>
            <person name="Aury J.M."/>
            <person name="Wincker P."/>
            <person name="Grigoriev I.V."/>
            <person name="Bonfante P."/>
            <person name="Martin F.M."/>
        </authorList>
    </citation>
    <scope>NUCLEOTIDE SEQUENCE [LARGE SCALE GENOMIC DNA]</scope>
    <source>
        <strain evidence="1 2">120613-1</strain>
    </source>
</reference>
<protein>
    <submittedName>
        <fullName evidence="1">Uncharacterized protein</fullName>
    </submittedName>
</protein>
<dbReference type="Proteomes" id="UP000276215">
    <property type="component" value="Unassembled WGS sequence"/>
</dbReference>
<accession>A0A3N4K9X3</accession>
<dbReference type="AlphaFoldDB" id="A0A3N4K9X3"/>
<dbReference type="STRING" id="1336337.A0A3N4K9X3"/>
<evidence type="ECO:0000313" key="1">
    <source>
        <dbReference type="EMBL" id="RPB02755.1"/>
    </source>
</evidence>
<proteinExistence type="predicted"/>
<keyword evidence="2" id="KW-1185">Reference proteome</keyword>
<organism evidence="1 2">
    <name type="scientific">Choiromyces venosus 120613-1</name>
    <dbReference type="NCBI Taxonomy" id="1336337"/>
    <lineage>
        <taxon>Eukaryota</taxon>
        <taxon>Fungi</taxon>
        <taxon>Dikarya</taxon>
        <taxon>Ascomycota</taxon>
        <taxon>Pezizomycotina</taxon>
        <taxon>Pezizomycetes</taxon>
        <taxon>Pezizales</taxon>
        <taxon>Tuberaceae</taxon>
        <taxon>Choiromyces</taxon>
    </lineage>
</organism>